<keyword evidence="9" id="KW-0312">Gluconeogenesis</keyword>
<keyword evidence="6 9" id="KW-0342">GTP-binding</keyword>
<evidence type="ECO:0000256" key="1">
    <source>
        <dbReference type="ARBA" id="ARBA00001936"/>
    </source>
</evidence>
<dbReference type="Pfam" id="PF17297">
    <property type="entry name" value="PEPCK_N"/>
    <property type="match status" value="1"/>
</dbReference>
<dbReference type="InterPro" id="IPR013035">
    <property type="entry name" value="PEP_carboxykinase_C"/>
</dbReference>
<feature type="active site" evidence="9">
    <location>
        <position position="248"/>
    </location>
</feature>
<evidence type="ECO:0000313" key="12">
    <source>
        <dbReference type="EMBL" id="WXA91688.1"/>
    </source>
</evidence>
<organism evidence="12 13">
    <name type="scientific">Pendulispora brunnea</name>
    <dbReference type="NCBI Taxonomy" id="2905690"/>
    <lineage>
        <taxon>Bacteria</taxon>
        <taxon>Pseudomonadati</taxon>
        <taxon>Myxococcota</taxon>
        <taxon>Myxococcia</taxon>
        <taxon>Myxococcales</taxon>
        <taxon>Sorangiineae</taxon>
        <taxon>Pendulisporaceae</taxon>
        <taxon>Pendulispora</taxon>
    </lineage>
</organism>
<evidence type="ECO:0000256" key="7">
    <source>
        <dbReference type="ARBA" id="ARBA00023211"/>
    </source>
</evidence>
<dbReference type="SUPFAM" id="SSF68923">
    <property type="entry name" value="PEP carboxykinase N-terminal domain"/>
    <property type="match status" value="1"/>
</dbReference>
<evidence type="ECO:0000256" key="8">
    <source>
        <dbReference type="ARBA" id="ARBA00023239"/>
    </source>
</evidence>
<dbReference type="PIRSF" id="PIRSF001348">
    <property type="entry name" value="PEP_carboxykinase_GTP"/>
    <property type="match status" value="1"/>
</dbReference>
<keyword evidence="3" id="KW-0479">Metal-binding</keyword>
<keyword evidence="9" id="KW-0963">Cytoplasm</keyword>
<name>A0ABZ2K2U5_9BACT</name>
<feature type="binding site" evidence="9">
    <location>
        <position position="364"/>
    </location>
    <ligand>
        <name>GTP</name>
        <dbReference type="ChEBI" id="CHEBI:37565"/>
    </ligand>
</feature>
<evidence type="ECO:0000313" key="13">
    <source>
        <dbReference type="Proteomes" id="UP001379533"/>
    </source>
</evidence>
<comment type="subunit">
    <text evidence="9">Monomer.</text>
</comment>
<dbReference type="Proteomes" id="UP001379533">
    <property type="component" value="Chromosome"/>
</dbReference>
<dbReference type="HAMAP" id="MF_00452">
    <property type="entry name" value="PEPCK_GTP"/>
    <property type="match status" value="1"/>
</dbReference>
<dbReference type="GO" id="GO:0004613">
    <property type="term" value="F:phosphoenolpyruvate carboxykinase (GTP) activity"/>
    <property type="evidence" value="ECO:0007669"/>
    <property type="project" value="UniProtKB-EC"/>
</dbReference>
<dbReference type="Pfam" id="PF00821">
    <property type="entry name" value="PEPCK_GTP"/>
    <property type="match status" value="1"/>
</dbReference>
<dbReference type="PANTHER" id="PTHR11561">
    <property type="entry name" value="PHOSPHOENOLPYRUVATE CARBOXYKINASE"/>
    <property type="match status" value="1"/>
</dbReference>
<dbReference type="InterPro" id="IPR035078">
    <property type="entry name" value="PEP_carboxykinase_GTP_N"/>
</dbReference>
<dbReference type="Gene3D" id="3.40.449.10">
    <property type="entry name" value="Phosphoenolpyruvate Carboxykinase, domain 1"/>
    <property type="match status" value="1"/>
</dbReference>
<dbReference type="InterPro" id="IPR035077">
    <property type="entry name" value="PEP_carboxykinase_GTP_C"/>
</dbReference>
<dbReference type="Gene3D" id="3.90.228.20">
    <property type="match status" value="1"/>
</dbReference>
<dbReference type="InterPro" id="IPR008209">
    <property type="entry name" value="PEP_carboxykinase_GTP"/>
</dbReference>
<dbReference type="SUPFAM" id="SSF53795">
    <property type="entry name" value="PEP carboxykinase-like"/>
    <property type="match status" value="1"/>
</dbReference>
<evidence type="ECO:0000256" key="4">
    <source>
        <dbReference type="ARBA" id="ARBA00022741"/>
    </source>
</evidence>
<feature type="binding site" evidence="9">
    <location>
        <begin position="488"/>
        <end position="491"/>
    </location>
    <ligand>
        <name>GTP</name>
        <dbReference type="ChEBI" id="CHEBI:37565"/>
    </ligand>
</feature>
<dbReference type="EMBL" id="CP089982">
    <property type="protein sequence ID" value="WXA91688.1"/>
    <property type="molecule type" value="Genomic_DNA"/>
</dbReference>
<dbReference type="CDD" id="cd00819">
    <property type="entry name" value="PEPCK_GTP"/>
    <property type="match status" value="1"/>
</dbReference>
<dbReference type="NCBIfam" id="NF003253">
    <property type="entry name" value="PRK04210.1"/>
    <property type="match status" value="1"/>
</dbReference>
<evidence type="ECO:0000256" key="9">
    <source>
        <dbReference type="HAMAP-Rule" id="MF_00452"/>
    </source>
</evidence>
<sequence length="582" mass="64794">MRNETLHAWVKKVAEHTKPDAVRWCDGSAMEARSIEDRMIADGELLRLNARVPHSFLHRTTPADGEDGDRLSVVCTKYEDDAGPTNDWMSPEDAERTVWPRFEGIMRGRTMYVVPYLLGPAHSSHNRFGVQITDSAYVAASLRIMTRVGQVALRQLGASPRFVKGLHSVGDRSPHRRFICHFPETKTIWSLGSEYAAHAILSKECHALRLASAEACEEGWMAEHMTIFGLTSPSGITRYMAAALPNGCGKTNLGMLTPTLPGWKVETVGDDIGWMHVGEDGRLWALNPLAGFFGVAPGTNQKTNRNVLAAIARDVLFTNTAVRADGSPWWEGLEPLADGEMLTDWRGRAWTQDSGQPAAHPNARFTVSARQCPTVGESFDAPNGVPISAILFGGRRTKVAPLVFETHDWAHGVYTGASLVSETKVAADGSGGILSNDPMAMLPFCGINLGEYLRHWLRIGGRLSRPPRIFHVNWFRTDADGKLLWPGFGDNIRVLEWILERTEGRGGAIQTPLGWMPTRSELNLEGLDIHPDRFDELMSVDARAWLDEAYRNEPFFHQFGPRWPERLEREHQALIERLRAAI</sequence>
<feature type="domain" description="Phosphoenolpyruvate carboxykinase GTP-utilising N-terminal" evidence="11">
    <location>
        <begin position="9"/>
        <end position="215"/>
    </location>
</feature>
<evidence type="ECO:0000256" key="2">
    <source>
        <dbReference type="ARBA" id="ARBA00005796"/>
    </source>
</evidence>
<evidence type="ECO:0000259" key="10">
    <source>
        <dbReference type="Pfam" id="PF00821"/>
    </source>
</evidence>
<gene>
    <name evidence="9" type="primary">pckG</name>
    <name evidence="12" type="ORF">LZC95_35205</name>
</gene>
<evidence type="ECO:0000259" key="11">
    <source>
        <dbReference type="Pfam" id="PF17297"/>
    </source>
</evidence>
<protein>
    <recommendedName>
        <fullName evidence="9">Phosphoenolpyruvate carboxykinase [GTP]</fullName>
        <shortName evidence="9">PEP carboxykinase</shortName>
        <shortName evidence="9">PEPCK</shortName>
        <ecNumber evidence="9">4.1.1.32</ecNumber>
    </recommendedName>
    <alternativeName>
        <fullName evidence="9">GTP-dependent phosphoenolpyruvate carboxykinase</fullName>
        <shortName evidence="9">GTP-PEPCK</shortName>
    </alternativeName>
</protein>
<feature type="binding site" evidence="9">
    <location>
        <begin position="247"/>
        <end position="252"/>
    </location>
    <ligand>
        <name>GTP</name>
        <dbReference type="ChEBI" id="CHEBI:37565"/>
    </ligand>
</feature>
<dbReference type="EC" id="4.1.1.32" evidence="9"/>
<accession>A0ABZ2K2U5</accession>
<evidence type="ECO:0000256" key="5">
    <source>
        <dbReference type="ARBA" id="ARBA00022793"/>
    </source>
</evidence>
<comment type="caution">
    <text evidence="9">Lacks conserved residue(s) required for the propagation of feature annotation.</text>
</comment>
<dbReference type="InterPro" id="IPR008210">
    <property type="entry name" value="PEP_carboxykinase_N"/>
</dbReference>
<evidence type="ECO:0000256" key="6">
    <source>
        <dbReference type="ARBA" id="ARBA00023134"/>
    </source>
</evidence>
<proteinExistence type="inferred from homology"/>
<comment type="cofactor">
    <cofactor evidence="1">
        <name>Mn(2+)</name>
        <dbReference type="ChEBI" id="CHEBI:29035"/>
    </cofactor>
</comment>
<dbReference type="PANTHER" id="PTHR11561:SF0">
    <property type="entry name" value="PHOSPHOENOLPYRUVATE CARBOXYKINASE [GTP]-RELATED"/>
    <property type="match status" value="1"/>
</dbReference>
<comment type="catalytic activity">
    <reaction evidence="9">
        <text>oxaloacetate + GTP = phosphoenolpyruvate + GDP + CO2</text>
        <dbReference type="Rhea" id="RHEA:10388"/>
        <dbReference type="ChEBI" id="CHEBI:16452"/>
        <dbReference type="ChEBI" id="CHEBI:16526"/>
        <dbReference type="ChEBI" id="CHEBI:37565"/>
        <dbReference type="ChEBI" id="CHEBI:58189"/>
        <dbReference type="ChEBI" id="CHEBI:58702"/>
        <dbReference type="EC" id="4.1.1.32"/>
    </reaction>
</comment>
<evidence type="ECO:0000256" key="3">
    <source>
        <dbReference type="ARBA" id="ARBA00022723"/>
    </source>
</evidence>
<reference evidence="12 13" key="1">
    <citation type="submission" date="2021-12" db="EMBL/GenBank/DDBJ databases">
        <title>Discovery of the Pendulisporaceae a myxobacterial family with distinct sporulation behavior and unique specialized metabolism.</title>
        <authorList>
            <person name="Garcia R."/>
            <person name="Popoff A."/>
            <person name="Bader C.D."/>
            <person name="Loehr J."/>
            <person name="Walesch S."/>
            <person name="Walt C."/>
            <person name="Boldt J."/>
            <person name="Bunk B."/>
            <person name="Haeckl F.J.F.P.J."/>
            <person name="Gunesch A.P."/>
            <person name="Birkelbach J."/>
            <person name="Nuebel U."/>
            <person name="Pietschmann T."/>
            <person name="Bach T."/>
            <person name="Mueller R."/>
        </authorList>
    </citation>
    <scope>NUCLEOTIDE SEQUENCE [LARGE SCALE GENOMIC DNA]</scope>
    <source>
        <strain evidence="12 13">MSr12523</strain>
    </source>
</reference>
<comment type="pathway">
    <text evidence="9">Carbohydrate biosynthesis; gluconeogenesis.</text>
</comment>
<comment type="subcellular location">
    <subcellularLocation>
        <location evidence="9">Cytoplasm</location>
    </subcellularLocation>
</comment>
<keyword evidence="4 9" id="KW-0547">Nucleotide-binding</keyword>
<keyword evidence="7" id="KW-0464">Manganese</keyword>
<dbReference type="Gene3D" id="2.170.8.10">
    <property type="entry name" value="Phosphoenolpyruvate Carboxykinase, domain 2"/>
    <property type="match status" value="1"/>
</dbReference>
<keyword evidence="8 9" id="KW-0456">Lyase</keyword>
<keyword evidence="5 9" id="KW-0210">Decarboxylase</keyword>
<feature type="binding site" evidence="9">
    <location>
        <begin position="362"/>
        <end position="364"/>
    </location>
    <ligand>
        <name>substrate</name>
    </ligand>
</feature>
<comment type="function">
    <text evidence="9">Catalyzes the conversion of oxaloacetate (OAA) to phosphoenolpyruvate (PEP), the rate-limiting step in the metabolic pathway that produces glucose from lactate and other precursors derived from the citric acid cycle.</text>
</comment>
<keyword evidence="13" id="KW-1185">Reference proteome</keyword>
<feature type="domain" description="Phosphoenolpyruvate carboxykinase C-terminal P-loop" evidence="10">
    <location>
        <begin position="220"/>
        <end position="576"/>
    </location>
</feature>
<comment type="similarity">
    <text evidence="2 9">Belongs to the phosphoenolpyruvate carboxykinase [GTP] family.</text>
</comment>
<feature type="binding site" evidence="9">
    <location>
        <position position="395"/>
    </location>
    <ligand>
        <name>GTP</name>
        <dbReference type="ChEBI" id="CHEBI:37565"/>
    </ligand>
</feature>
<dbReference type="RefSeq" id="WP_394842310.1">
    <property type="nucleotide sequence ID" value="NZ_CP089982.1"/>
</dbReference>